<gene>
    <name evidence="7" type="ORF">GCM10022226_71420</name>
</gene>
<dbReference type="InterPro" id="IPR036259">
    <property type="entry name" value="MFS_trans_sf"/>
</dbReference>
<feature type="domain" description="Major facilitator superfamily (MFS) profile" evidence="6">
    <location>
        <begin position="1"/>
        <end position="382"/>
    </location>
</feature>
<feature type="transmembrane region" description="Helical" evidence="5">
    <location>
        <begin position="194"/>
        <end position="211"/>
    </location>
</feature>
<dbReference type="PROSITE" id="PS50850">
    <property type="entry name" value="MFS"/>
    <property type="match status" value="1"/>
</dbReference>
<dbReference type="PANTHER" id="PTHR23530:SF1">
    <property type="entry name" value="PERMEASE, MAJOR FACILITATOR SUPERFAMILY-RELATED"/>
    <property type="match status" value="1"/>
</dbReference>
<evidence type="ECO:0000256" key="1">
    <source>
        <dbReference type="ARBA" id="ARBA00004651"/>
    </source>
</evidence>
<protein>
    <recommendedName>
        <fullName evidence="6">Major facilitator superfamily (MFS) profile domain-containing protein</fullName>
    </recommendedName>
</protein>
<accession>A0ABP7JB32</accession>
<evidence type="ECO:0000259" key="6">
    <source>
        <dbReference type="PROSITE" id="PS50850"/>
    </source>
</evidence>
<sequence>MVLLMTSRGLDIAQVGVVVAVYSVVVVVLELPTGGLADVVGRRLVLAASALFSVAALTLMAFATSMWPFVIASVLKGFARALSSGPAQAWYVDMLHATRGPEADLKPGLARGEAMGSLALFVAVPAGGFMPSFLPGGLVTPMIAAAVAAAVLFLVVLVAMPEPPRPRPSIRSVLRDVPVTIGSGLRLGLTDRRLGRLLCVVFAIGIGLNAIELLTPGRLASLTGGVESGTSAYALVAAAGFGASALGSWSAPWVARVLGGATRTAIAGTVTGAGALAVLAASVVLSGPAGIVAAGGAYIVLFAAVGIAEIQRVEMMHQRVGSSRRATLMSVDSLQLQFGGMLGSLALGYLASRAGPAPAWGVAAGATLLAALLYVRRPAARTHPE</sequence>
<dbReference type="Pfam" id="PF07690">
    <property type="entry name" value="MFS_1"/>
    <property type="match status" value="1"/>
</dbReference>
<dbReference type="SUPFAM" id="SSF103473">
    <property type="entry name" value="MFS general substrate transporter"/>
    <property type="match status" value="1"/>
</dbReference>
<feature type="transmembrane region" description="Helical" evidence="5">
    <location>
        <begin position="231"/>
        <end position="254"/>
    </location>
</feature>
<dbReference type="PANTHER" id="PTHR23530">
    <property type="entry name" value="TRANSPORT PROTEIN-RELATED"/>
    <property type="match status" value="1"/>
</dbReference>
<keyword evidence="4 5" id="KW-0472">Membrane</keyword>
<comment type="caution">
    <text evidence="7">The sequence shown here is derived from an EMBL/GenBank/DDBJ whole genome shotgun (WGS) entry which is preliminary data.</text>
</comment>
<keyword evidence="3 5" id="KW-1133">Transmembrane helix</keyword>
<organism evidence="7 8">
    <name type="scientific">Sphaerisporangium flaviroseum</name>
    <dbReference type="NCBI Taxonomy" id="509199"/>
    <lineage>
        <taxon>Bacteria</taxon>
        <taxon>Bacillati</taxon>
        <taxon>Actinomycetota</taxon>
        <taxon>Actinomycetes</taxon>
        <taxon>Streptosporangiales</taxon>
        <taxon>Streptosporangiaceae</taxon>
        <taxon>Sphaerisporangium</taxon>
    </lineage>
</organism>
<feature type="transmembrane region" description="Helical" evidence="5">
    <location>
        <begin position="140"/>
        <end position="160"/>
    </location>
</feature>
<dbReference type="Gene3D" id="1.20.1250.20">
    <property type="entry name" value="MFS general substrate transporter like domains"/>
    <property type="match status" value="1"/>
</dbReference>
<keyword evidence="2 5" id="KW-0812">Transmembrane</keyword>
<evidence type="ECO:0000256" key="4">
    <source>
        <dbReference type="ARBA" id="ARBA00023136"/>
    </source>
</evidence>
<dbReference type="InterPro" id="IPR053160">
    <property type="entry name" value="MFS_DHA3_Transporter"/>
</dbReference>
<feature type="transmembrane region" description="Helical" evidence="5">
    <location>
        <begin position="357"/>
        <end position="375"/>
    </location>
</feature>
<name>A0ABP7JB32_9ACTN</name>
<dbReference type="InterPro" id="IPR020846">
    <property type="entry name" value="MFS_dom"/>
</dbReference>
<evidence type="ECO:0000313" key="7">
    <source>
        <dbReference type="EMBL" id="GAA3838877.1"/>
    </source>
</evidence>
<dbReference type="EMBL" id="BAAAZR010000043">
    <property type="protein sequence ID" value="GAA3838877.1"/>
    <property type="molecule type" value="Genomic_DNA"/>
</dbReference>
<keyword evidence="8" id="KW-1185">Reference proteome</keyword>
<reference evidence="8" key="1">
    <citation type="journal article" date="2019" name="Int. J. Syst. Evol. Microbiol.">
        <title>The Global Catalogue of Microorganisms (GCM) 10K type strain sequencing project: providing services to taxonomists for standard genome sequencing and annotation.</title>
        <authorList>
            <consortium name="The Broad Institute Genomics Platform"/>
            <consortium name="The Broad Institute Genome Sequencing Center for Infectious Disease"/>
            <person name="Wu L."/>
            <person name="Ma J."/>
        </authorList>
    </citation>
    <scope>NUCLEOTIDE SEQUENCE [LARGE SCALE GENOMIC DNA]</scope>
    <source>
        <strain evidence="8">JCM 16908</strain>
    </source>
</reference>
<dbReference type="InterPro" id="IPR011701">
    <property type="entry name" value="MFS"/>
</dbReference>
<dbReference type="PROSITE" id="PS00216">
    <property type="entry name" value="SUGAR_TRANSPORT_1"/>
    <property type="match status" value="1"/>
</dbReference>
<evidence type="ECO:0000256" key="3">
    <source>
        <dbReference type="ARBA" id="ARBA00022989"/>
    </source>
</evidence>
<evidence type="ECO:0000313" key="8">
    <source>
        <dbReference type="Proteomes" id="UP001500888"/>
    </source>
</evidence>
<feature type="transmembrane region" description="Helical" evidence="5">
    <location>
        <begin position="44"/>
        <end position="70"/>
    </location>
</feature>
<evidence type="ECO:0000256" key="5">
    <source>
        <dbReference type="SAM" id="Phobius"/>
    </source>
</evidence>
<feature type="transmembrane region" description="Helical" evidence="5">
    <location>
        <begin position="12"/>
        <end position="32"/>
    </location>
</feature>
<proteinExistence type="predicted"/>
<feature type="transmembrane region" description="Helical" evidence="5">
    <location>
        <begin position="331"/>
        <end position="351"/>
    </location>
</feature>
<comment type="subcellular location">
    <subcellularLocation>
        <location evidence="1">Cell membrane</location>
        <topology evidence="1">Multi-pass membrane protein</topology>
    </subcellularLocation>
</comment>
<feature type="transmembrane region" description="Helical" evidence="5">
    <location>
        <begin position="291"/>
        <end position="310"/>
    </location>
</feature>
<evidence type="ECO:0000256" key="2">
    <source>
        <dbReference type="ARBA" id="ARBA00022692"/>
    </source>
</evidence>
<feature type="transmembrane region" description="Helical" evidence="5">
    <location>
        <begin position="266"/>
        <end position="285"/>
    </location>
</feature>
<dbReference type="InterPro" id="IPR005829">
    <property type="entry name" value="Sugar_transporter_CS"/>
</dbReference>
<dbReference type="Proteomes" id="UP001500888">
    <property type="component" value="Unassembled WGS sequence"/>
</dbReference>